<organism evidence="3 4">
    <name type="scientific">Stephanodiscus triporus</name>
    <dbReference type="NCBI Taxonomy" id="2934178"/>
    <lineage>
        <taxon>Eukaryota</taxon>
        <taxon>Sar</taxon>
        <taxon>Stramenopiles</taxon>
        <taxon>Ochrophyta</taxon>
        <taxon>Bacillariophyta</taxon>
        <taxon>Coscinodiscophyceae</taxon>
        <taxon>Thalassiosirophycidae</taxon>
        <taxon>Stephanodiscales</taxon>
        <taxon>Stephanodiscaceae</taxon>
        <taxon>Stephanodiscus</taxon>
    </lineage>
</organism>
<proteinExistence type="predicted"/>
<feature type="chain" id="PRO_5044821874" evidence="2">
    <location>
        <begin position="40"/>
        <end position="209"/>
    </location>
</feature>
<dbReference type="AlphaFoldDB" id="A0ABD3QW07"/>
<accession>A0ABD3QW07</accession>
<feature type="compositionally biased region" description="Low complexity" evidence="1">
    <location>
        <begin position="118"/>
        <end position="132"/>
    </location>
</feature>
<protein>
    <submittedName>
        <fullName evidence="3">Uncharacterized protein</fullName>
    </submittedName>
</protein>
<dbReference type="Proteomes" id="UP001530315">
    <property type="component" value="Unassembled WGS sequence"/>
</dbReference>
<evidence type="ECO:0000256" key="2">
    <source>
        <dbReference type="SAM" id="SignalP"/>
    </source>
</evidence>
<keyword evidence="4" id="KW-1185">Reference proteome</keyword>
<name>A0ABD3QW07_9STRA</name>
<dbReference type="EMBL" id="JALLAZ020000072">
    <property type="protein sequence ID" value="KAL3804624.1"/>
    <property type="molecule type" value="Genomic_DNA"/>
</dbReference>
<sequence length="209" mass="22538">MNIINVTSNITSRRVCRSSIEPILLILLLLAPSLSSSSAFSPSPPVCRRPPVVDAHRGRRWRVGGDNAARRRRRRRRGLGGGLGGGSDDDGKMILGLAMMAEAEVEAEGRGELPPPSSTSSSSADSIILSEPPKSPRKATEVKCPDCDLCDGSGRILGGIGTVLEWWPIKAYRPCPNFVERGGRYVRAGQGLDEIAFGRDPTFRDGRDD</sequence>
<dbReference type="PANTHER" id="PTHR47721:SF2">
    <property type="entry name" value="OS01G0235100 PROTEIN"/>
    <property type="match status" value="1"/>
</dbReference>
<dbReference type="PANTHER" id="PTHR47721">
    <property type="entry name" value="OS01G0235100 PROTEIN"/>
    <property type="match status" value="1"/>
</dbReference>
<reference evidence="3 4" key="1">
    <citation type="submission" date="2024-10" db="EMBL/GenBank/DDBJ databases">
        <title>Updated reference genomes for cyclostephanoid diatoms.</title>
        <authorList>
            <person name="Roberts W.R."/>
            <person name="Alverson A.J."/>
        </authorList>
    </citation>
    <scope>NUCLEOTIDE SEQUENCE [LARGE SCALE GENOMIC DNA]</scope>
    <source>
        <strain evidence="3 4">AJA276-08</strain>
    </source>
</reference>
<feature type="region of interest" description="Disordered" evidence="1">
    <location>
        <begin position="61"/>
        <end position="91"/>
    </location>
</feature>
<keyword evidence="2" id="KW-0732">Signal</keyword>
<evidence type="ECO:0000313" key="3">
    <source>
        <dbReference type="EMBL" id="KAL3804624.1"/>
    </source>
</evidence>
<gene>
    <name evidence="3" type="ORF">ACHAW5_011199</name>
</gene>
<comment type="caution">
    <text evidence="3">The sequence shown here is derived from an EMBL/GenBank/DDBJ whole genome shotgun (WGS) entry which is preliminary data.</text>
</comment>
<evidence type="ECO:0000256" key="1">
    <source>
        <dbReference type="SAM" id="MobiDB-lite"/>
    </source>
</evidence>
<feature type="signal peptide" evidence="2">
    <location>
        <begin position="1"/>
        <end position="39"/>
    </location>
</feature>
<feature type="region of interest" description="Disordered" evidence="1">
    <location>
        <begin position="105"/>
        <end position="141"/>
    </location>
</feature>
<evidence type="ECO:0000313" key="4">
    <source>
        <dbReference type="Proteomes" id="UP001530315"/>
    </source>
</evidence>